<protein>
    <recommendedName>
        <fullName evidence="2">RHS repeat protein</fullName>
    </recommendedName>
</protein>
<reference evidence="1" key="1">
    <citation type="submission" date="2024-07" db="EMBL/GenBank/DDBJ databases">
        <title>Complete genome sequence of Prevotella sp. YM-2024 GTC17253.</title>
        <authorList>
            <person name="Hayashi M."/>
            <person name="Muto Y."/>
            <person name="Tanaka K."/>
            <person name="Niwa H."/>
        </authorList>
    </citation>
    <scope>NUCLEOTIDE SEQUENCE</scope>
    <source>
        <strain evidence="1">GTC17253</strain>
    </source>
</reference>
<organism evidence="1">
    <name type="scientific">Prevotella sp. GTC17253</name>
    <dbReference type="NCBI Taxonomy" id="3236793"/>
    <lineage>
        <taxon>Bacteria</taxon>
        <taxon>Pseudomonadati</taxon>
        <taxon>Bacteroidota</taxon>
        <taxon>Bacteroidia</taxon>
        <taxon>Bacteroidales</taxon>
        <taxon>Prevotellaceae</taxon>
        <taxon>Prevotella</taxon>
    </lineage>
</organism>
<accession>A0AB33ITF1</accession>
<evidence type="ECO:0000313" key="1">
    <source>
        <dbReference type="EMBL" id="BFO70647.1"/>
    </source>
</evidence>
<dbReference type="AlphaFoldDB" id="A0AB33ITF1"/>
<gene>
    <name evidence="1" type="ORF">GTC17253_06130</name>
</gene>
<evidence type="ECO:0008006" key="2">
    <source>
        <dbReference type="Google" id="ProtNLM"/>
    </source>
</evidence>
<proteinExistence type="predicted"/>
<name>A0AB33ITF1_9BACT</name>
<sequence>MAQDIPEVSVKRDVIPPSPRARTFQVYGNIPVDYSTGVPHIEIPLYTLTYGNISVPVTLRYHTHNVQPFKAKDGNSGLGWVVECGGSINRSIVGQPDEASGIIEPGKEYNENQESDYHELNFGDERCDAFDLTLPNGTAASFFLECKGENGSFSDRFNFHLTPNIEAKIVTDSDLENFTITDNKGIIYEFGGKYKEFMSDPSVPACGWKLHKITDPQTNRSVLFTYTSASQKGYSLGSFHSILYDEAPGAPVYDGVEDLKLQYWALHPEGDPCTHYPPSGVEYLEMCMGAKKNDCVIEDIYCYPYSIEEIQTVTAGYETMSFIANDGVIEKIRITRGAKLVREISFQMESLTGRVPVKLLKSVIIKGSDNTTPEVYQFEYDREKWVNYSSDYWGFYTGRYSTRDGMCTQKRKIYYTPLSASGGYTFDYEGFYEAPRQIELGTVEFEADPGGCKANLLTKVIYPTKGYTILEYESGQYLSILKKTEYGGGPRIKRMTDVSGEGQSVTRQFSYSTASLADDPANINLYLKRRMNLHFINTMGYYRTWQTVISNQPFWGADINVHYPVVDIHYESEKGSYKERYIYDYDKPKRHLYNVTSTGEPFISELFVNPQYGKLKKKILYNADNKVVQNETYVYDTTRRTVINNRFVSSQLASHVDFHIIRSIRKSHPNFLPSRIYEYYDCKVHISNLRLAEKTITSYLGNDSVSIQEKYSYTGDSDFRIATKSAIQSDKSTKTVNYKYIDASTNAAMFQKNMINNVQEVYSQHNSNCQWVKNEYDRNGLLSRIYTAQGKGTPLYKLRIENSYDIRGNVTSSGKSGDYPTCYLWGYDNMLPVAKIEGMEYAQLLLRLGAAFISSIGKCSDNTVLSQYLTKVRLLIPTSLVTTFLYDPALKQPIQTYDPSMRETVYLYDGLGRLISIKGPDNRILERYNYHYQH</sequence>
<dbReference type="EMBL" id="AP035785">
    <property type="protein sequence ID" value="BFO70647.1"/>
    <property type="molecule type" value="Genomic_DNA"/>
</dbReference>